<accession>A0A7R8CUI6</accession>
<dbReference type="AlphaFoldDB" id="A0A7R8CUI6"/>
<proteinExistence type="predicted"/>
<dbReference type="Proteomes" id="UP000675881">
    <property type="component" value="Chromosome 5"/>
</dbReference>
<name>A0A7R8CUI6_LEPSM</name>
<evidence type="ECO:0000313" key="2">
    <source>
        <dbReference type="Proteomes" id="UP000675881"/>
    </source>
</evidence>
<reference evidence="1" key="1">
    <citation type="submission" date="2021-02" db="EMBL/GenBank/DDBJ databases">
        <authorList>
            <person name="Bekaert M."/>
        </authorList>
    </citation>
    <scope>NUCLEOTIDE SEQUENCE</scope>
    <source>
        <strain evidence="1">IoA-00</strain>
    </source>
</reference>
<dbReference type="EMBL" id="HG994584">
    <property type="protein sequence ID" value="CAF2934892.1"/>
    <property type="molecule type" value="Genomic_DNA"/>
</dbReference>
<organism evidence="1 2">
    <name type="scientific">Lepeophtheirus salmonis</name>
    <name type="common">Salmon louse</name>
    <name type="synonym">Caligus salmonis</name>
    <dbReference type="NCBI Taxonomy" id="72036"/>
    <lineage>
        <taxon>Eukaryota</taxon>
        <taxon>Metazoa</taxon>
        <taxon>Ecdysozoa</taxon>
        <taxon>Arthropoda</taxon>
        <taxon>Crustacea</taxon>
        <taxon>Multicrustacea</taxon>
        <taxon>Hexanauplia</taxon>
        <taxon>Copepoda</taxon>
        <taxon>Siphonostomatoida</taxon>
        <taxon>Caligidae</taxon>
        <taxon>Lepeophtheirus</taxon>
    </lineage>
</organism>
<sequence length="114" mass="13119">MNRSSTKILLMGLTLILIINSIDSFVILGSWDENLYKNWLQSNIDNGNGEDILEEHGQIIQNPTEILSLNDERPNMFSNTFPIKHDDKFGISKSSLIRLMKRRSEMILNKKQAN</sequence>
<protein>
    <submittedName>
        <fullName evidence="1">(salmon louse) hypothetical protein</fullName>
    </submittedName>
</protein>
<evidence type="ECO:0000313" key="1">
    <source>
        <dbReference type="EMBL" id="CAF2934892.1"/>
    </source>
</evidence>
<keyword evidence="2" id="KW-1185">Reference proteome</keyword>
<gene>
    <name evidence="1" type="ORF">LSAA_10281</name>
</gene>